<dbReference type="EMBL" id="CP003108">
    <property type="protein sequence ID" value="AET68061.1"/>
    <property type="molecule type" value="Genomic_DNA"/>
</dbReference>
<organism evidence="7 8">
    <name type="scientific">Desulfosporosinus orientis (strain ATCC 19365 / DSM 765 / NCIMB 8382 / VKM B-1628 / Singapore I)</name>
    <name type="common">Desulfotomaculum orientis</name>
    <dbReference type="NCBI Taxonomy" id="768706"/>
    <lineage>
        <taxon>Bacteria</taxon>
        <taxon>Bacillati</taxon>
        <taxon>Bacillota</taxon>
        <taxon>Clostridia</taxon>
        <taxon>Eubacteriales</taxon>
        <taxon>Desulfitobacteriaceae</taxon>
        <taxon>Desulfosporosinus</taxon>
    </lineage>
</organism>
<evidence type="ECO:0000256" key="4">
    <source>
        <dbReference type="ARBA" id="ARBA00023136"/>
    </source>
</evidence>
<dbReference type="KEGG" id="dor:Desor_2502"/>
<dbReference type="Gene3D" id="3.40.190.10">
    <property type="entry name" value="Periplasmic binding protein-like II"/>
    <property type="match status" value="2"/>
</dbReference>
<keyword evidence="3" id="KW-0732">Signal</keyword>
<dbReference type="PANTHER" id="PTHR30429">
    <property type="entry name" value="D-METHIONINE-BINDING LIPOPROTEIN METQ"/>
    <property type="match status" value="1"/>
</dbReference>
<evidence type="ECO:0000313" key="8">
    <source>
        <dbReference type="Proteomes" id="UP000006346"/>
    </source>
</evidence>
<keyword evidence="4" id="KW-0472">Membrane</keyword>
<reference evidence="8" key="1">
    <citation type="submission" date="2011-11" db="EMBL/GenBank/DDBJ databases">
        <title>Complete sequence of Desulfosporosinus orientis DSM 765.</title>
        <authorList>
            <person name="Lucas S."/>
            <person name="Han J."/>
            <person name="Lapidus A."/>
            <person name="Cheng J.-F."/>
            <person name="Goodwin L."/>
            <person name="Pitluck S."/>
            <person name="Peters L."/>
            <person name="Ovchinnikova G."/>
            <person name="Teshima H."/>
            <person name="Detter J.C."/>
            <person name="Han C."/>
            <person name="Tapia R."/>
            <person name="Land M."/>
            <person name="Hauser L."/>
            <person name="Kyrpides N."/>
            <person name="Ivanova N."/>
            <person name="Pagani I."/>
            <person name="Pester M."/>
            <person name="Spring S."/>
            <person name="Ollivier B."/>
            <person name="Rattei T."/>
            <person name="Klenk H.-P."/>
            <person name="Wagner M."/>
            <person name="Loy A."/>
            <person name="Woyke T."/>
        </authorList>
    </citation>
    <scope>NUCLEOTIDE SEQUENCE [LARGE SCALE GENOMIC DNA]</scope>
    <source>
        <strain evidence="8">ATCC 19365 / DSM 765 / NCIMB 8382 / VKM B-1628</strain>
    </source>
</reference>
<dbReference type="STRING" id="768706.Desor_2502"/>
<evidence type="ECO:0000256" key="2">
    <source>
        <dbReference type="ARBA" id="ARBA00008973"/>
    </source>
</evidence>
<name>G7WGI4_DESOD</name>
<accession>G7WGI4</accession>
<dbReference type="InterPro" id="IPR004872">
    <property type="entry name" value="Lipoprotein_NlpA"/>
</dbReference>
<dbReference type="PANTHER" id="PTHR30429:SF0">
    <property type="entry name" value="METHIONINE-BINDING LIPOPROTEIN METQ"/>
    <property type="match status" value="1"/>
</dbReference>
<dbReference type="GO" id="GO:0016020">
    <property type="term" value="C:membrane"/>
    <property type="evidence" value="ECO:0007669"/>
    <property type="project" value="UniProtKB-SubCell"/>
</dbReference>
<comment type="subcellular location">
    <subcellularLocation>
        <location evidence="1">Membrane</location>
        <topology evidence="1">Lipid-anchor</topology>
    </subcellularLocation>
</comment>
<protein>
    <submittedName>
        <fullName evidence="7">ABC-type metal ion transport system, periplasmic component/surface antigen</fullName>
    </submittedName>
</protein>
<evidence type="ECO:0000256" key="6">
    <source>
        <dbReference type="ARBA" id="ARBA00023288"/>
    </source>
</evidence>
<dbReference type="Proteomes" id="UP000006346">
    <property type="component" value="Chromosome"/>
</dbReference>
<dbReference type="PATRIC" id="fig|768706.3.peg.2516"/>
<reference evidence="7 8" key="2">
    <citation type="journal article" date="2012" name="J. Bacteriol.">
        <title>Complete genome sequences of Desulfosporosinus orientis DSM765T, Desulfosporosinus youngiae DSM17734T, Desulfosporosinus meridiei DSM13257T, and Desulfosporosinus acidiphilus DSM22704T.</title>
        <authorList>
            <person name="Pester M."/>
            <person name="Brambilla E."/>
            <person name="Alazard D."/>
            <person name="Rattei T."/>
            <person name="Weinmaier T."/>
            <person name="Han J."/>
            <person name="Lucas S."/>
            <person name="Lapidus A."/>
            <person name="Cheng J.F."/>
            <person name="Goodwin L."/>
            <person name="Pitluck S."/>
            <person name="Peters L."/>
            <person name="Ovchinnikova G."/>
            <person name="Teshima H."/>
            <person name="Detter J.C."/>
            <person name="Han C.S."/>
            <person name="Tapia R."/>
            <person name="Land M.L."/>
            <person name="Hauser L."/>
            <person name="Kyrpides N.C."/>
            <person name="Ivanova N.N."/>
            <person name="Pagani I."/>
            <person name="Huntmann M."/>
            <person name="Wei C.L."/>
            <person name="Davenport K.W."/>
            <person name="Daligault H."/>
            <person name="Chain P.S."/>
            <person name="Chen A."/>
            <person name="Mavromatis K."/>
            <person name="Markowitz V."/>
            <person name="Szeto E."/>
            <person name="Mikhailova N."/>
            <person name="Pati A."/>
            <person name="Wagner M."/>
            <person name="Woyke T."/>
            <person name="Ollivier B."/>
            <person name="Klenk H.P."/>
            <person name="Spring S."/>
            <person name="Loy A."/>
        </authorList>
    </citation>
    <scope>NUCLEOTIDE SEQUENCE [LARGE SCALE GENOMIC DNA]</scope>
    <source>
        <strain evidence="8">ATCC 19365 / DSM 765 / NCIMB 8382 / VKM B-1628</strain>
    </source>
</reference>
<keyword evidence="8" id="KW-1185">Reference proteome</keyword>
<evidence type="ECO:0000313" key="7">
    <source>
        <dbReference type="EMBL" id="AET68061.1"/>
    </source>
</evidence>
<evidence type="ECO:0000256" key="5">
    <source>
        <dbReference type="ARBA" id="ARBA00023139"/>
    </source>
</evidence>
<dbReference type="AlphaFoldDB" id="G7WGI4"/>
<dbReference type="eggNOG" id="COG1464">
    <property type="taxonomic scope" value="Bacteria"/>
</dbReference>
<evidence type="ECO:0000256" key="1">
    <source>
        <dbReference type="ARBA" id="ARBA00004635"/>
    </source>
</evidence>
<gene>
    <name evidence="7" type="ordered locus">Desor_2502</name>
</gene>
<evidence type="ECO:0000256" key="3">
    <source>
        <dbReference type="ARBA" id="ARBA00022729"/>
    </source>
</evidence>
<comment type="similarity">
    <text evidence="2">Belongs to the NlpA lipoprotein family.</text>
</comment>
<dbReference type="HOGENOM" id="CLU_067080_0_1_9"/>
<proteinExistence type="inferred from homology"/>
<sequence length="292" mass="31938">MNNSICYFFHKLNIRGGQNMKKKIFGILLCISMAVILVGGCSSTNTSSAGKSEEKTVINIGTSSVSKDLAESGKKALEDMGYKVEIKVFDDYVLPNDALAEGTLDANFYQHEPYMNNYNKSHGTNIIMLEPKLYNYYTGLYSVKADSIEDLPNGGAVGIAQDAANISVQLKQLQEAGIITLSDKPAAGDFYTVADIVKNPHNYDFVQSDHVKYKNMDDYTIVIGTSNTMAEAGVDPTKHLLKKFVDQDLTQGICVLAQNKDTKWAKDIMTAYTSKEAIANVPASSGFEYAGK</sequence>
<keyword evidence="5" id="KW-0564">Palmitate</keyword>
<dbReference type="SUPFAM" id="SSF53850">
    <property type="entry name" value="Periplasmic binding protein-like II"/>
    <property type="match status" value="1"/>
</dbReference>
<keyword evidence="6" id="KW-0449">Lipoprotein</keyword>
<dbReference type="Pfam" id="PF03180">
    <property type="entry name" value="Lipoprotein_9"/>
    <property type="match status" value="1"/>
</dbReference>